<proteinExistence type="predicted"/>
<organism evidence="1 2">
    <name type="scientific">Hoyosella subflava (strain DSM 45089 / JCM 17490 / NBRC 109087 / DQS3-9A1)</name>
    <name type="common">Amycolicicoccus subflavus</name>
    <dbReference type="NCBI Taxonomy" id="443218"/>
    <lineage>
        <taxon>Bacteria</taxon>
        <taxon>Bacillati</taxon>
        <taxon>Actinomycetota</taxon>
        <taxon>Actinomycetes</taxon>
        <taxon>Mycobacteriales</taxon>
        <taxon>Hoyosellaceae</taxon>
        <taxon>Hoyosella</taxon>
    </lineage>
</organism>
<dbReference type="HOGENOM" id="CLU_2821641_0_0_11"/>
<dbReference type="KEGG" id="asd:AS9A_3732"/>
<reference evidence="1 2" key="1">
    <citation type="journal article" date="2011" name="J. Bacteriol.">
        <title>Complete genome sequence of Amycolicicoccus subflavus DQS3-9A1T, an actinomycete isolated from crude oil-polluted soil.</title>
        <authorList>
            <person name="Cai M."/>
            <person name="Chen W.M."/>
            <person name="Nie Y."/>
            <person name="Chi C.Q."/>
            <person name="Wang Y.N."/>
            <person name="Tang Y.Q."/>
            <person name="Li G.Y."/>
            <person name="Wu X.L."/>
        </authorList>
    </citation>
    <scope>NUCLEOTIDE SEQUENCE [LARGE SCALE GENOMIC DNA]</scope>
    <source>
        <strain evidence="2">DSM 45089 / DQS3-9A1</strain>
    </source>
</reference>
<gene>
    <name evidence="1" type="ordered locus">AS9A_3732</name>
</gene>
<dbReference type="AlphaFoldDB" id="F6EF33"/>
<keyword evidence="2" id="KW-1185">Reference proteome</keyword>
<name>F6EF33_HOYSD</name>
<evidence type="ECO:0000313" key="1">
    <source>
        <dbReference type="EMBL" id="AEF42170.1"/>
    </source>
</evidence>
<dbReference type="EMBL" id="CP002786">
    <property type="protein sequence ID" value="AEF42170.1"/>
    <property type="molecule type" value="Genomic_DNA"/>
</dbReference>
<dbReference type="Proteomes" id="UP000009235">
    <property type="component" value="Chromosome"/>
</dbReference>
<evidence type="ECO:0000313" key="2">
    <source>
        <dbReference type="Proteomes" id="UP000009235"/>
    </source>
</evidence>
<accession>F6EF33</accession>
<sequence length="66" mass="7264">MSHLAVCETPDVAQLDAYRAALLCALSRYGIGKYQTESGGDMPEFDRASARQIPQAMEPTTFRCHS</sequence>
<protein>
    <submittedName>
        <fullName evidence="1">Uncharacterized protein</fullName>
    </submittedName>
</protein>